<dbReference type="Gene3D" id="1.25.40.390">
    <property type="match status" value="1"/>
</dbReference>
<dbReference type="Pfam" id="PF14322">
    <property type="entry name" value="SusD-like_3"/>
    <property type="match status" value="1"/>
</dbReference>
<evidence type="ECO:0000313" key="9">
    <source>
        <dbReference type="Proteomes" id="UP000190367"/>
    </source>
</evidence>
<dbReference type="InterPro" id="IPR033985">
    <property type="entry name" value="SusD-like_N"/>
</dbReference>
<gene>
    <name evidence="8" type="ORF">SAMN04488128_101446</name>
</gene>
<dbReference type="AlphaFoldDB" id="A0A1T4L357"/>
<dbReference type="STRING" id="634771.SAMN04488128_101446"/>
<keyword evidence="9" id="KW-1185">Reference proteome</keyword>
<dbReference type="Proteomes" id="UP000190367">
    <property type="component" value="Unassembled WGS sequence"/>
</dbReference>
<keyword evidence="5" id="KW-0998">Cell outer membrane</keyword>
<dbReference type="InterPro" id="IPR012944">
    <property type="entry name" value="SusD_RagB_dom"/>
</dbReference>
<dbReference type="Pfam" id="PF07980">
    <property type="entry name" value="SusD_RagB"/>
    <property type="match status" value="1"/>
</dbReference>
<evidence type="ECO:0000256" key="2">
    <source>
        <dbReference type="ARBA" id="ARBA00006275"/>
    </source>
</evidence>
<feature type="domain" description="RagB/SusD" evidence="6">
    <location>
        <begin position="375"/>
        <end position="501"/>
    </location>
</feature>
<comment type="subcellular location">
    <subcellularLocation>
        <location evidence="1">Cell outer membrane</location>
    </subcellularLocation>
</comment>
<dbReference type="RefSeq" id="WP_078667132.1">
    <property type="nucleotide sequence ID" value="NZ_FUWZ01000001.1"/>
</dbReference>
<dbReference type="GO" id="GO:0009279">
    <property type="term" value="C:cell outer membrane"/>
    <property type="evidence" value="ECO:0007669"/>
    <property type="project" value="UniProtKB-SubCell"/>
</dbReference>
<evidence type="ECO:0000256" key="5">
    <source>
        <dbReference type="ARBA" id="ARBA00023237"/>
    </source>
</evidence>
<dbReference type="SUPFAM" id="SSF48452">
    <property type="entry name" value="TPR-like"/>
    <property type="match status" value="1"/>
</dbReference>
<dbReference type="PROSITE" id="PS51257">
    <property type="entry name" value="PROKAR_LIPOPROTEIN"/>
    <property type="match status" value="1"/>
</dbReference>
<keyword evidence="3" id="KW-0732">Signal</keyword>
<comment type="similarity">
    <text evidence="2">Belongs to the SusD family.</text>
</comment>
<reference evidence="9" key="1">
    <citation type="submission" date="2017-02" db="EMBL/GenBank/DDBJ databases">
        <authorList>
            <person name="Varghese N."/>
            <person name="Submissions S."/>
        </authorList>
    </citation>
    <scope>NUCLEOTIDE SEQUENCE [LARGE SCALE GENOMIC DNA]</scope>
    <source>
        <strain evidence="9">DSM 22224</strain>
    </source>
</reference>
<dbReference type="OrthoDB" id="5694214at2"/>
<feature type="domain" description="SusD-like N-terminal" evidence="7">
    <location>
        <begin position="98"/>
        <end position="221"/>
    </location>
</feature>
<evidence type="ECO:0000256" key="4">
    <source>
        <dbReference type="ARBA" id="ARBA00023136"/>
    </source>
</evidence>
<evidence type="ECO:0000259" key="7">
    <source>
        <dbReference type="Pfam" id="PF14322"/>
    </source>
</evidence>
<sequence>MKRKLNYIVALLLLAGAAGWTGCSKLLEEEPSSFVSPGDFFRNENQCIAALNGCYMPLNSIYISDLIIPLEGSTDLAFLNSSQLDAKFEISPANPGMGDNIWTACYKGVMYCNAAIEGIENATIAADRKPSLKAEAVVLRALYYYILTSTFNDVPFYTQNVNSLTALNEVMKLGRMSAVETRDKLIKELQEYAPKLPQVRTSEVPQNRISAAMAYMLIGKMALWNKQYPVCVEAMEAIRKVYGQLAQYPLEDTWFRNKNTAESIFEVQYTWSATGLKKTTNVAAFFTPTKASGTSTYDGVNIPELGAKANPFNSVTPTEYFMKLYDYADPRREMILAYSYNGAYFKRPMQNNGTGKAWMGPKFWCPAMDNIADGNNQKVFRYADALLMLAEAANETGDAGLALQCLNEVKGRAYDALKLPAYPGKTEFFEEVKKERARELMGEYGRKWDLVRWGVFFRAVGETAGAEYEVIKNNLRPYHEYYPIPDKEVVRSGGILTNPAYK</sequence>
<dbReference type="InterPro" id="IPR011990">
    <property type="entry name" value="TPR-like_helical_dom_sf"/>
</dbReference>
<accession>A0A1T4L357</accession>
<evidence type="ECO:0000256" key="1">
    <source>
        <dbReference type="ARBA" id="ARBA00004442"/>
    </source>
</evidence>
<dbReference type="EMBL" id="FUWZ01000001">
    <property type="protein sequence ID" value="SJZ48950.1"/>
    <property type="molecule type" value="Genomic_DNA"/>
</dbReference>
<keyword evidence="4" id="KW-0472">Membrane</keyword>
<name>A0A1T4L357_9BACT</name>
<protein>
    <submittedName>
        <fullName evidence="8">Starch-binding associating with outer membrane</fullName>
    </submittedName>
</protein>
<evidence type="ECO:0000256" key="3">
    <source>
        <dbReference type="ARBA" id="ARBA00022729"/>
    </source>
</evidence>
<proteinExistence type="inferred from homology"/>
<organism evidence="8 9">
    <name type="scientific">Chitinophaga eiseniae</name>
    <dbReference type="NCBI Taxonomy" id="634771"/>
    <lineage>
        <taxon>Bacteria</taxon>
        <taxon>Pseudomonadati</taxon>
        <taxon>Bacteroidota</taxon>
        <taxon>Chitinophagia</taxon>
        <taxon>Chitinophagales</taxon>
        <taxon>Chitinophagaceae</taxon>
        <taxon>Chitinophaga</taxon>
    </lineage>
</organism>
<evidence type="ECO:0000259" key="6">
    <source>
        <dbReference type="Pfam" id="PF07980"/>
    </source>
</evidence>
<evidence type="ECO:0000313" key="8">
    <source>
        <dbReference type="EMBL" id="SJZ48950.1"/>
    </source>
</evidence>